<feature type="compositionally biased region" description="Basic and acidic residues" evidence="1">
    <location>
        <begin position="109"/>
        <end position="122"/>
    </location>
</feature>
<reference evidence="2 3" key="1">
    <citation type="journal article" date="2019" name="Commun. Biol.">
        <title>The bagworm genome reveals a unique fibroin gene that provides high tensile strength.</title>
        <authorList>
            <person name="Kono N."/>
            <person name="Nakamura H."/>
            <person name="Ohtoshi R."/>
            <person name="Tomita M."/>
            <person name="Numata K."/>
            <person name="Arakawa K."/>
        </authorList>
    </citation>
    <scope>NUCLEOTIDE SEQUENCE [LARGE SCALE GENOMIC DNA]</scope>
</reference>
<protein>
    <submittedName>
        <fullName evidence="2">Uncharacterized protein</fullName>
    </submittedName>
</protein>
<dbReference type="Proteomes" id="UP000299102">
    <property type="component" value="Unassembled WGS sequence"/>
</dbReference>
<dbReference type="AlphaFoldDB" id="A0A4C1TG50"/>
<name>A0A4C1TG50_EUMVA</name>
<organism evidence="2 3">
    <name type="scientific">Eumeta variegata</name>
    <name type="common">Bagworm moth</name>
    <name type="synonym">Eumeta japonica</name>
    <dbReference type="NCBI Taxonomy" id="151549"/>
    <lineage>
        <taxon>Eukaryota</taxon>
        <taxon>Metazoa</taxon>
        <taxon>Ecdysozoa</taxon>
        <taxon>Arthropoda</taxon>
        <taxon>Hexapoda</taxon>
        <taxon>Insecta</taxon>
        <taxon>Pterygota</taxon>
        <taxon>Neoptera</taxon>
        <taxon>Endopterygota</taxon>
        <taxon>Lepidoptera</taxon>
        <taxon>Glossata</taxon>
        <taxon>Ditrysia</taxon>
        <taxon>Tineoidea</taxon>
        <taxon>Psychidae</taxon>
        <taxon>Oiketicinae</taxon>
        <taxon>Eumeta</taxon>
    </lineage>
</organism>
<dbReference type="EMBL" id="BGZK01000055">
    <property type="protein sequence ID" value="GBP13085.1"/>
    <property type="molecule type" value="Genomic_DNA"/>
</dbReference>
<evidence type="ECO:0000313" key="2">
    <source>
        <dbReference type="EMBL" id="GBP13085.1"/>
    </source>
</evidence>
<sequence>MAIRLSYAIPFYRVLNSISRYGLLFKFYNNYSTKAIVLHIEAGCRVVQLDAVLRTALSPMIYRRRSDRHSAHYTRAASPRRRGAAQDKSPHSAESYRKSGIKLNRISVRGRDANSSRARPDVLIRSSEGTL</sequence>
<proteinExistence type="predicted"/>
<comment type="caution">
    <text evidence="2">The sequence shown here is derived from an EMBL/GenBank/DDBJ whole genome shotgun (WGS) entry which is preliminary data.</text>
</comment>
<feature type="region of interest" description="Disordered" evidence="1">
    <location>
        <begin position="67"/>
        <end position="131"/>
    </location>
</feature>
<keyword evidence="3" id="KW-1185">Reference proteome</keyword>
<evidence type="ECO:0000313" key="3">
    <source>
        <dbReference type="Proteomes" id="UP000299102"/>
    </source>
</evidence>
<feature type="compositionally biased region" description="Basic and acidic residues" evidence="1">
    <location>
        <begin position="84"/>
        <end position="97"/>
    </location>
</feature>
<gene>
    <name evidence="2" type="ORF">EVAR_93056_1</name>
</gene>
<evidence type="ECO:0000256" key="1">
    <source>
        <dbReference type="SAM" id="MobiDB-lite"/>
    </source>
</evidence>
<accession>A0A4C1TG50</accession>